<feature type="domain" description="C2H2-type" evidence="11">
    <location>
        <begin position="73"/>
        <end position="100"/>
    </location>
</feature>
<dbReference type="GO" id="GO:0005694">
    <property type="term" value="C:chromosome"/>
    <property type="evidence" value="ECO:0007669"/>
    <property type="project" value="UniProtKB-ARBA"/>
</dbReference>
<dbReference type="InterPro" id="IPR036236">
    <property type="entry name" value="Znf_C2H2_sf"/>
</dbReference>
<evidence type="ECO:0000256" key="7">
    <source>
        <dbReference type="ARBA" id="ARBA00023163"/>
    </source>
</evidence>
<evidence type="ECO:0000256" key="3">
    <source>
        <dbReference type="ARBA" id="ARBA00022737"/>
    </source>
</evidence>
<feature type="domain" description="C2H2-type" evidence="11">
    <location>
        <begin position="766"/>
        <end position="793"/>
    </location>
</feature>
<feature type="domain" description="C2H2-type" evidence="11">
    <location>
        <begin position="286"/>
        <end position="313"/>
    </location>
</feature>
<keyword evidence="5" id="KW-0862">Zinc</keyword>
<feature type="compositionally biased region" description="Polar residues" evidence="10">
    <location>
        <begin position="655"/>
        <end position="666"/>
    </location>
</feature>
<evidence type="ECO:0000313" key="12">
    <source>
        <dbReference type="Ensembl" id="ENSDARP00000113051"/>
    </source>
</evidence>
<evidence type="ECO:0000313" key="14">
    <source>
        <dbReference type="RefSeq" id="XP_005160468.1"/>
    </source>
</evidence>
<dbReference type="GeneTree" id="ENSGT00940000162287"/>
<feature type="region of interest" description="Disordered" evidence="10">
    <location>
        <begin position="37"/>
        <end position="65"/>
    </location>
</feature>
<feature type="domain" description="C2H2-type" evidence="11">
    <location>
        <begin position="547"/>
        <end position="574"/>
    </location>
</feature>
<feature type="region of interest" description="Disordered" evidence="10">
    <location>
        <begin position="1069"/>
        <end position="1090"/>
    </location>
</feature>
<accession>F1QMN3</accession>
<dbReference type="FunFam" id="3.30.160.60:FF:004533">
    <property type="match status" value="2"/>
</dbReference>
<accession>E9QH90</accession>
<keyword evidence="13" id="KW-1185">Reference proteome</keyword>
<evidence type="ECO:0000313" key="15">
    <source>
        <dbReference type="ZFIN" id="ZDB-GENE-030131-1505"/>
    </source>
</evidence>
<dbReference type="KEGG" id="dre:100535231"/>
<evidence type="ECO:0000256" key="5">
    <source>
        <dbReference type="ARBA" id="ARBA00022833"/>
    </source>
</evidence>
<feature type="region of interest" description="Disordered" evidence="10">
    <location>
        <begin position="592"/>
        <end position="611"/>
    </location>
</feature>
<dbReference type="GO" id="GO:0005634">
    <property type="term" value="C:nucleus"/>
    <property type="evidence" value="ECO:0007669"/>
    <property type="project" value="UniProtKB-SubCell"/>
</dbReference>
<feature type="domain" description="C2H2-type" evidence="11">
    <location>
        <begin position="187"/>
        <end position="214"/>
    </location>
</feature>
<evidence type="ECO:0000313" key="13">
    <source>
        <dbReference type="Proteomes" id="UP000000437"/>
    </source>
</evidence>
<dbReference type="Bgee" id="ENSDARG00000070786">
    <property type="expression patterns" value="Expressed in blastula and 27 other cell types or tissues"/>
</dbReference>
<dbReference type="Ensembl" id="ENSDART00000134439.3">
    <property type="protein sequence ID" value="ENSDARP00000113051.2"/>
    <property type="gene ID" value="ENSDARG00000070786.7"/>
</dbReference>
<dbReference type="AlphaFoldDB" id="E9QH90"/>
<dbReference type="FunFam" id="3.30.160.60:FF:001311">
    <property type="entry name" value="Zinc finger protein 668"/>
    <property type="match status" value="2"/>
</dbReference>
<dbReference type="FunFam" id="3.30.160.60:FF:000358">
    <property type="entry name" value="zinc finger protein 24"/>
    <property type="match status" value="1"/>
</dbReference>
<feature type="compositionally biased region" description="Basic and acidic residues" evidence="10">
    <location>
        <begin position="643"/>
        <end position="653"/>
    </location>
</feature>
<dbReference type="SMART" id="SM00355">
    <property type="entry name" value="ZnF_C2H2"/>
    <property type="match status" value="19"/>
</dbReference>
<gene>
    <name evidence="12 14 15" type="primary">znf770</name>
</gene>
<dbReference type="CTD" id="54989"/>
<feature type="region of interest" description="Disordered" evidence="10">
    <location>
        <begin position="788"/>
        <end position="847"/>
    </location>
</feature>
<evidence type="ECO:0000259" key="11">
    <source>
        <dbReference type="PROSITE" id="PS50157"/>
    </source>
</evidence>
<evidence type="ECO:0000256" key="9">
    <source>
        <dbReference type="PROSITE-ProRule" id="PRU00042"/>
    </source>
</evidence>
<feature type="region of interest" description="Disordered" evidence="10">
    <location>
        <begin position="907"/>
        <end position="948"/>
    </location>
</feature>
<dbReference type="InterPro" id="IPR013087">
    <property type="entry name" value="Znf_C2H2_type"/>
</dbReference>
<dbReference type="FunFam" id="3.30.160.60:FF:000100">
    <property type="entry name" value="Zinc finger 45-like"/>
    <property type="match status" value="1"/>
</dbReference>
<feature type="region of interest" description="Disordered" evidence="10">
    <location>
        <begin position="616"/>
        <end position="668"/>
    </location>
</feature>
<dbReference type="HOGENOM" id="CLU_269598_0_0_1"/>
<evidence type="ECO:0000256" key="6">
    <source>
        <dbReference type="ARBA" id="ARBA00023015"/>
    </source>
</evidence>
<feature type="domain" description="C2H2-type" evidence="11">
    <location>
        <begin position="672"/>
        <end position="699"/>
    </location>
</feature>
<evidence type="ECO:0000256" key="8">
    <source>
        <dbReference type="ARBA" id="ARBA00023242"/>
    </source>
</evidence>
<dbReference type="GO" id="GO:0000978">
    <property type="term" value="F:RNA polymerase II cis-regulatory region sequence-specific DNA binding"/>
    <property type="evidence" value="ECO:0000318"/>
    <property type="project" value="GO_Central"/>
</dbReference>
<dbReference type="GO" id="GO:0000981">
    <property type="term" value="F:DNA-binding transcription factor activity, RNA polymerase II-specific"/>
    <property type="evidence" value="ECO:0000318"/>
    <property type="project" value="GO_Central"/>
</dbReference>
<keyword evidence="4 9" id="KW-0863">Zinc-finger</keyword>
<dbReference type="GO" id="GO:0045893">
    <property type="term" value="P:positive regulation of DNA-templated transcription"/>
    <property type="evidence" value="ECO:0007669"/>
    <property type="project" value="UniProtKB-ARBA"/>
</dbReference>
<dbReference type="AGR" id="ZFIN:ZDB-GENE-030131-1505"/>
<dbReference type="GeneID" id="100535231"/>
<dbReference type="GO" id="GO:0006355">
    <property type="term" value="P:regulation of DNA-templated transcription"/>
    <property type="evidence" value="ECO:0000318"/>
    <property type="project" value="GO_Central"/>
</dbReference>
<dbReference type="InterPro" id="IPR050331">
    <property type="entry name" value="Zinc_finger"/>
</dbReference>
<keyword evidence="8" id="KW-0539">Nucleus</keyword>
<name>E9QH90_DANRE</name>
<sequence>MDVSLPNKNVADWDTEQSSACVSKSSEDVWMGKKQEFEKEQEPVMAKHSMDKDASSEVLSNVSDNRSEKKKVHECPLCLKRFGVLYKLKRHCLIHTNERPFQCPICVHSFRERSHLKVHLRTHTNPVMQSTIQKHGFSSVPCNQASTAQSDANSTDEHKSVEVDLTKTYSDVETIGSESGLKIIKGPRCPLCLKCFQSPSKLKRHIMIHTEQKPFKCYVCSKTFHLRSHLKIHKCKGKIRPECNTFLGNGLVEENRVEGEDLGTRMAPVSKSSDVRPLLLTKKNRYQCEICLKVFSVFSNLKRHRFVHLASKPYTCTICWKSFKQARYLHKHLKQHKEKRHFPSRMCDVKKKNEGNSSTPGAFDGSNNSRLNAGDVSQNLSTVDKQHLEMLQCDNHLNQNAPLINSSADTLKEEVIEEQIADANPTYFKHTSKNVNQCKICLKKFSYPSRLSRHLLVHTDDKPFKCSECSKSFRNPYHLRRHQKIHKREKKYIANKTGHQLLYSSNVTSTSLLKTDSGYQCDVCLKTFSVPSKLRRHQIVHSGTKPYTCMICRKSFSQAYSLTKHIKLHTGKVNSPSLLHWLRGSKSSITGALQTNNCGPNDANASLPKELDSVDGQTNEKLQDHSQLDQNVSLTESSNTVKTESEDVLKDSEEPTANSSPTNSLDKSNDENQCVICLKTFPYPSKLSRHLLTHTDFKPFQCTVCSKSFRNESNLQSHEKFHKKTGKKRISAYSGPVYQCEICLKKFNFPSRLKRHLSIHSGAKPYSCMICGKSFRLPEYLSEHLKIHKGKKRNHSSRLHGVPQKQGMDDKGSDTQTDENQSQNLSDVSSDTETQTPGNSSPMYPESRSGGVNQCVICLKIFPNHPLLFKHLLGHADFTPLKCNVCLKSFRYLCNLESHKKMHHKAAKEKIAGNSQQDCADSGKAVASKDQDLKMPSSQDGATVHQDPNMLADNASQKMSGNCSDSGGLTSNGTRFLGNVVPNSEVITQSSKKTVLGLTHNTDISVPAEKKAFDIVPFGRVSDFPPKTDSSLQPCASNSRTEQTWAHHTGNIKEEVSFVDSDTIKHVPESSVPPVSLHTQKPDNSNLSNADVRGQLNFQDPSGHCNKPQHDFLICSDCGQSFPTEQKFYAHKCTNLESTEKFKKFHQCDICFKVFNVPSKLKRHIISHTGQKPYKCPHCQKGFTQSHNMKAHMLTHTFEDIPQGLSS</sequence>
<dbReference type="PANTHER" id="PTHR16515">
    <property type="entry name" value="PR DOMAIN ZINC FINGER PROTEIN"/>
    <property type="match status" value="1"/>
</dbReference>
<evidence type="ECO:0000256" key="10">
    <source>
        <dbReference type="SAM" id="MobiDB-lite"/>
    </source>
</evidence>
<feature type="compositionally biased region" description="Basic residues" evidence="10">
    <location>
        <begin position="788"/>
        <end position="798"/>
    </location>
</feature>
<keyword evidence="2" id="KW-0479">Metal-binding</keyword>
<protein>
    <submittedName>
        <fullName evidence="14">Zinc finger protein 728</fullName>
    </submittedName>
    <submittedName>
        <fullName evidence="12">Zinc finger protein 770</fullName>
    </submittedName>
</protein>
<dbReference type="GO" id="GO:0008270">
    <property type="term" value="F:zinc ion binding"/>
    <property type="evidence" value="ECO:0007669"/>
    <property type="project" value="UniProtKB-KW"/>
</dbReference>
<dbReference type="PaxDb" id="7955-ENSDARP00000113051"/>
<dbReference type="FunFam" id="3.30.160.60:FF:000624">
    <property type="entry name" value="zinc finger protein 697"/>
    <property type="match status" value="1"/>
</dbReference>
<feature type="compositionally biased region" description="Polar residues" evidence="10">
    <location>
        <begin position="355"/>
        <end position="370"/>
    </location>
</feature>
<comment type="subcellular location">
    <subcellularLocation>
        <location evidence="1">Nucleus</location>
    </subcellularLocation>
</comment>
<feature type="domain" description="C2H2-type" evidence="11">
    <location>
        <begin position="436"/>
        <end position="463"/>
    </location>
</feature>
<feature type="region of interest" description="Disordered" evidence="10">
    <location>
        <begin position="349"/>
        <end position="370"/>
    </location>
</feature>
<reference evidence="12" key="1">
    <citation type="submission" date="2011-07" db="UniProtKB">
        <authorList>
            <consortium name="Ensembl"/>
        </authorList>
    </citation>
    <scope>IDENTIFICATION</scope>
    <source>
        <strain evidence="12">Tuebingen</strain>
    </source>
</reference>
<dbReference type="Proteomes" id="UP000000437">
    <property type="component" value="Chromosome 20"/>
</dbReference>
<dbReference type="EMBL" id="CU539064">
    <property type="status" value="NOT_ANNOTATED_CDS"/>
    <property type="molecule type" value="Genomic_DNA"/>
</dbReference>
<keyword evidence="3" id="KW-0677">Repeat</keyword>
<dbReference type="Pfam" id="PF00096">
    <property type="entry name" value="zf-C2H2"/>
    <property type="match status" value="13"/>
</dbReference>
<dbReference type="Gene3D" id="3.30.160.60">
    <property type="entry name" value="Classic Zinc Finger"/>
    <property type="match status" value="17"/>
</dbReference>
<dbReference type="PROSITE" id="PS50157">
    <property type="entry name" value="ZINC_FINGER_C2H2_2"/>
    <property type="match status" value="17"/>
</dbReference>
<dbReference type="FunFam" id="3.30.160.60:FF:001289">
    <property type="entry name" value="Zinc finger protein 574"/>
    <property type="match status" value="1"/>
</dbReference>
<dbReference type="SUPFAM" id="SSF57667">
    <property type="entry name" value="beta-beta-alpha zinc fingers"/>
    <property type="match status" value="9"/>
</dbReference>
<evidence type="ECO:0000256" key="4">
    <source>
        <dbReference type="ARBA" id="ARBA00022771"/>
    </source>
</evidence>
<feature type="domain" description="C2H2-type" evidence="11">
    <location>
        <begin position="314"/>
        <end position="341"/>
    </location>
</feature>
<feature type="domain" description="C2H2-type" evidence="11">
    <location>
        <begin position="1174"/>
        <end position="1201"/>
    </location>
</feature>
<dbReference type="FunFam" id="3.30.160.60:FF:003896">
    <property type="match status" value="1"/>
</dbReference>
<organism evidence="12">
    <name type="scientific">Danio rerio</name>
    <name type="common">Zebrafish</name>
    <name type="synonym">Brachydanio rerio</name>
    <dbReference type="NCBI Taxonomy" id="7955"/>
    <lineage>
        <taxon>Eukaryota</taxon>
        <taxon>Metazoa</taxon>
        <taxon>Chordata</taxon>
        <taxon>Craniata</taxon>
        <taxon>Vertebrata</taxon>
        <taxon>Euteleostomi</taxon>
        <taxon>Actinopterygii</taxon>
        <taxon>Neopterygii</taxon>
        <taxon>Teleostei</taxon>
        <taxon>Ostariophysi</taxon>
        <taxon>Cypriniformes</taxon>
        <taxon>Danionidae</taxon>
        <taxon>Danioninae</taxon>
        <taxon>Danio</taxon>
    </lineage>
</organism>
<proteinExistence type="predicted"/>
<feature type="compositionally biased region" description="Polar residues" evidence="10">
    <location>
        <begin position="814"/>
        <end position="842"/>
    </location>
</feature>
<accession>A0A8M2B7J3</accession>
<feature type="domain" description="C2H2-type" evidence="11">
    <location>
        <begin position="738"/>
        <end position="765"/>
    </location>
</feature>
<feature type="compositionally biased region" description="Polar residues" evidence="10">
    <location>
        <begin position="1077"/>
        <end position="1089"/>
    </location>
</feature>
<feature type="domain" description="C2H2-type" evidence="11">
    <location>
        <begin position="464"/>
        <end position="491"/>
    </location>
</feature>
<dbReference type="eggNOG" id="KOG1721">
    <property type="taxonomic scope" value="Eukaryota"/>
</dbReference>
<dbReference type="OMA" id="NDENQCV"/>
<feature type="domain" description="C2H2-type" evidence="11">
    <location>
        <begin position="1146"/>
        <end position="1173"/>
    </location>
</feature>
<dbReference type="ZFIN" id="ZDB-GENE-030131-1505">
    <property type="gene designation" value="znf770"/>
</dbReference>
<reference evidence="14" key="3">
    <citation type="submission" date="2025-04" db="UniProtKB">
        <authorList>
            <consortium name="RefSeq"/>
        </authorList>
    </citation>
    <scope>IDENTIFICATION</scope>
    <source>
        <strain evidence="14">Tuebingen</strain>
    </source>
</reference>
<dbReference type="OrthoDB" id="8113227at2759"/>
<keyword evidence="7" id="KW-0804">Transcription</keyword>
<evidence type="ECO:0000256" key="1">
    <source>
        <dbReference type="ARBA" id="ARBA00004123"/>
    </source>
</evidence>
<dbReference type="GlyGen" id="E9QH90">
    <property type="glycosylation" value="1 site"/>
</dbReference>
<feature type="domain" description="C2H2-type" evidence="11">
    <location>
        <begin position="101"/>
        <end position="128"/>
    </location>
</feature>
<dbReference type="FunFam" id="3.30.160.60:FF:001732">
    <property type="entry name" value="Zgc:162936"/>
    <property type="match status" value="1"/>
</dbReference>
<reference evidence="12 13" key="2">
    <citation type="journal article" date="2013" name="Nature">
        <title>The zebrafish reference genome sequence and its relationship to the human genome.</title>
        <authorList>
            <consortium name="Genome Reference Consortium Zebrafish"/>
            <person name="Howe K."/>
            <person name="Clark M.D."/>
            <person name="Torroja C.F."/>
            <person name="Torrance J."/>
            <person name="Berthelot C."/>
            <person name="Muffato M."/>
            <person name="Collins J.E."/>
            <person name="Humphray S."/>
            <person name="McLaren K."/>
            <person name="Matthews L."/>
            <person name="McLaren S."/>
            <person name="Sealy I."/>
            <person name="Caccamo M."/>
            <person name="Churcher C."/>
            <person name="Scott C."/>
            <person name="Barrett J.C."/>
            <person name="Koch R."/>
            <person name="Rauch G.J."/>
            <person name="White S."/>
            <person name="Chow W."/>
            <person name="Kilian B."/>
            <person name="Quintais L.T."/>
            <person name="Guerra-Assuncao J.A."/>
            <person name="Zhou Y."/>
            <person name="Gu Y."/>
            <person name="Yen J."/>
            <person name="Vogel J.H."/>
            <person name="Eyre T."/>
            <person name="Redmond S."/>
            <person name="Banerjee R."/>
            <person name="Chi J."/>
            <person name="Fu B."/>
            <person name="Langley E."/>
            <person name="Maguire S.F."/>
            <person name="Laird G.K."/>
            <person name="Lloyd D."/>
            <person name="Kenyon E."/>
            <person name="Donaldson S."/>
            <person name="Sehra H."/>
            <person name="Almeida-King J."/>
            <person name="Loveland J."/>
            <person name="Trevanion S."/>
            <person name="Jones M."/>
            <person name="Quail M."/>
            <person name="Willey D."/>
            <person name="Hunt A."/>
            <person name="Burton J."/>
            <person name="Sims S."/>
            <person name="McLay K."/>
            <person name="Plumb B."/>
            <person name="Davis J."/>
            <person name="Clee C."/>
            <person name="Oliver K."/>
            <person name="Clark R."/>
            <person name="Riddle C."/>
            <person name="Elliot D."/>
            <person name="Eliott D."/>
            <person name="Threadgold G."/>
            <person name="Harden G."/>
            <person name="Ware D."/>
            <person name="Begum S."/>
            <person name="Mortimore B."/>
            <person name="Mortimer B."/>
            <person name="Kerry G."/>
            <person name="Heath P."/>
            <person name="Phillimore B."/>
            <person name="Tracey A."/>
            <person name="Corby N."/>
            <person name="Dunn M."/>
            <person name="Johnson C."/>
            <person name="Wood J."/>
            <person name="Clark S."/>
            <person name="Pelan S."/>
            <person name="Griffiths G."/>
            <person name="Smith M."/>
            <person name="Glithero R."/>
            <person name="Howden P."/>
            <person name="Barker N."/>
            <person name="Lloyd C."/>
            <person name="Stevens C."/>
            <person name="Harley J."/>
            <person name="Holt K."/>
            <person name="Panagiotidis G."/>
            <person name="Lovell J."/>
            <person name="Beasley H."/>
            <person name="Henderson C."/>
            <person name="Gordon D."/>
            <person name="Auger K."/>
            <person name="Wright D."/>
            <person name="Collins J."/>
            <person name="Raisen C."/>
            <person name="Dyer L."/>
            <person name="Leung K."/>
            <person name="Robertson L."/>
            <person name="Ambridge K."/>
            <person name="Leongamornlert D."/>
            <person name="McGuire S."/>
            <person name="Gilderthorp R."/>
            <person name="Griffiths C."/>
            <person name="Manthravadi D."/>
            <person name="Nichol S."/>
            <person name="Barker G."/>
            <person name="Whitehead S."/>
            <person name="Kay M."/>
            <person name="Brown J."/>
            <person name="Murnane C."/>
            <person name="Gray E."/>
            <person name="Humphries M."/>
            <person name="Sycamore N."/>
            <person name="Barker D."/>
            <person name="Saunders D."/>
            <person name="Wallis J."/>
            <person name="Babbage A."/>
            <person name="Hammond S."/>
            <person name="Mashreghi-Mohammadi M."/>
            <person name="Barr L."/>
            <person name="Martin S."/>
            <person name="Wray P."/>
            <person name="Ellington A."/>
            <person name="Matthews N."/>
            <person name="Ellwood M."/>
            <person name="Woodmansey R."/>
            <person name="Clark G."/>
            <person name="Cooper J."/>
            <person name="Cooper J."/>
            <person name="Tromans A."/>
            <person name="Grafham D."/>
            <person name="Skuce C."/>
            <person name="Pandian R."/>
            <person name="Andrews R."/>
            <person name="Harrison E."/>
            <person name="Kimberley A."/>
            <person name="Garnett J."/>
            <person name="Fosker N."/>
            <person name="Hall R."/>
            <person name="Garner P."/>
            <person name="Kelly D."/>
            <person name="Bird C."/>
            <person name="Palmer S."/>
            <person name="Gehring I."/>
            <person name="Berger A."/>
            <person name="Dooley C.M."/>
            <person name="Ersan-Urun Z."/>
            <person name="Eser C."/>
            <person name="Geiger H."/>
            <person name="Geisler M."/>
            <person name="Karotki L."/>
            <person name="Kirn A."/>
            <person name="Konantz J."/>
            <person name="Konantz M."/>
            <person name="Oberlander M."/>
            <person name="Rudolph-Geiger S."/>
            <person name="Teucke M."/>
            <person name="Lanz C."/>
            <person name="Raddatz G."/>
            <person name="Osoegawa K."/>
            <person name="Zhu B."/>
            <person name="Rapp A."/>
            <person name="Widaa S."/>
            <person name="Langford C."/>
            <person name="Yang F."/>
            <person name="Schuster S.C."/>
            <person name="Carter N.P."/>
            <person name="Harrow J."/>
            <person name="Ning Z."/>
            <person name="Herrero J."/>
            <person name="Searle S.M."/>
            <person name="Enright A."/>
            <person name="Geisler R."/>
            <person name="Plasterk R.H."/>
            <person name="Lee C."/>
            <person name="Westerfield M."/>
            <person name="de Jong P.J."/>
            <person name="Zon L.I."/>
            <person name="Postlethwait J.H."/>
            <person name="Nusslein-Volhard C."/>
            <person name="Hubbard T.J."/>
            <person name="Roest Crollius H."/>
            <person name="Rogers J."/>
            <person name="Stemple D.L."/>
        </authorList>
    </citation>
    <scope>NUCLEOTIDE SEQUENCE [LARGE SCALE GENOMIC DNA]</scope>
    <source>
        <strain evidence="12">Tuebingen</strain>
    </source>
</reference>
<dbReference type="PANTHER" id="PTHR16515:SF66">
    <property type="entry name" value="C2H2-TYPE DOMAIN-CONTAINING PROTEIN"/>
    <property type="match status" value="1"/>
</dbReference>
<dbReference type="STRING" id="7955.ENSDARP00000113051"/>
<feature type="domain" description="C2H2-type" evidence="11">
    <location>
        <begin position="881"/>
        <end position="909"/>
    </location>
</feature>
<evidence type="ECO:0000256" key="2">
    <source>
        <dbReference type="ARBA" id="ARBA00022723"/>
    </source>
</evidence>
<feature type="domain" description="C2H2-type" evidence="11">
    <location>
        <begin position="215"/>
        <end position="234"/>
    </location>
</feature>
<feature type="domain" description="C2H2-type" evidence="11">
    <location>
        <begin position="519"/>
        <end position="546"/>
    </location>
</feature>
<keyword evidence="6" id="KW-0805">Transcription regulation</keyword>
<dbReference type="RefSeq" id="XP_005160468.1">
    <property type="nucleotide sequence ID" value="XM_005160411.4"/>
</dbReference>
<feature type="domain" description="C2H2-type" evidence="11">
    <location>
        <begin position="700"/>
        <end position="727"/>
    </location>
</feature>
<dbReference type="PROSITE" id="PS00028">
    <property type="entry name" value="ZINC_FINGER_C2H2_1"/>
    <property type="match status" value="17"/>
</dbReference>
<feature type="compositionally biased region" description="Polar residues" evidence="10">
    <location>
        <begin position="628"/>
        <end position="642"/>
    </location>
</feature>